<gene>
    <name evidence="1" type="ORF">UFOVP424_11</name>
</gene>
<organism evidence="1">
    <name type="scientific">uncultured Caudovirales phage</name>
    <dbReference type="NCBI Taxonomy" id="2100421"/>
    <lineage>
        <taxon>Viruses</taxon>
        <taxon>Duplodnaviria</taxon>
        <taxon>Heunggongvirae</taxon>
        <taxon>Uroviricota</taxon>
        <taxon>Caudoviricetes</taxon>
        <taxon>Peduoviridae</taxon>
        <taxon>Maltschvirus</taxon>
        <taxon>Maltschvirus maltsch</taxon>
    </lineage>
</organism>
<sequence>MTTEKQQEKQTEENLNEELVFTDKERDCEECDKDKEVQLTFGLSTRQEWDNIMNLIRKYGLSRDEMNYIYGFYNRELKQNKRPGCGKCFYNICKNLEKRYSTLISEQNM</sequence>
<dbReference type="EMBL" id="LR796395">
    <property type="protein sequence ID" value="CAB4141689.1"/>
    <property type="molecule type" value="Genomic_DNA"/>
</dbReference>
<evidence type="ECO:0000313" key="1">
    <source>
        <dbReference type="EMBL" id="CAB4141689.1"/>
    </source>
</evidence>
<name>A0A6J5MD43_9CAUD</name>
<accession>A0A6J5MD43</accession>
<proteinExistence type="predicted"/>
<protein>
    <submittedName>
        <fullName evidence="1">Uncharacterized protein</fullName>
    </submittedName>
</protein>
<reference evidence="1" key="1">
    <citation type="submission" date="2020-04" db="EMBL/GenBank/DDBJ databases">
        <authorList>
            <person name="Chiriac C."/>
            <person name="Salcher M."/>
            <person name="Ghai R."/>
            <person name="Kavagutti S V."/>
        </authorList>
    </citation>
    <scope>NUCLEOTIDE SEQUENCE</scope>
</reference>